<sequence>MANQLPAFNTFLATGLVRADNASCDATCCICCQPYNGTDCSRVCSFEPDVTPDASTKEASEQPVRLPCDHVLGESCARRWFTDGEGGNDACPLCRVKLFAREQPPDGYDSDEEFDDDDDIEYDDDNDQRPAWTFPDGFLSNIFDVEVVEESDDLARHMQEDAAGLLQALSLMGPRLPPSTQNVEAELVVGEDDAVEFEGGFSCNAWGW</sequence>
<proteinExistence type="predicted"/>
<accession>A0ACC3D1M0</accession>
<keyword evidence="2" id="KW-1185">Reference proteome</keyword>
<evidence type="ECO:0000313" key="2">
    <source>
        <dbReference type="Proteomes" id="UP001186974"/>
    </source>
</evidence>
<dbReference type="Proteomes" id="UP001186974">
    <property type="component" value="Unassembled WGS sequence"/>
</dbReference>
<name>A0ACC3D1M0_9PEZI</name>
<gene>
    <name evidence="1" type="ORF">LTS18_008730</name>
</gene>
<evidence type="ECO:0000313" key="1">
    <source>
        <dbReference type="EMBL" id="KAK3060355.1"/>
    </source>
</evidence>
<protein>
    <submittedName>
        <fullName evidence="1">Uncharacterized protein</fullName>
    </submittedName>
</protein>
<dbReference type="EMBL" id="JAWDJW010008638">
    <property type="protein sequence ID" value="KAK3060355.1"/>
    <property type="molecule type" value="Genomic_DNA"/>
</dbReference>
<organism evidence="1 2">
    <name type="scientific">Coniosporium uncinatum</name>
    <dbReference type="NCBI Taxonomy" id="93489"/>
    <lineage>
        <taxon>Eukaryota</taxon>
        <taxon>Fungi</taxon>
        <taxon>Dikarya</taxon>
        <taxon>Ascomycota</taxon>
        <taxon>Pezizomycotina</taxon>
        <taxon>Dothideomycetes</taxon>
        <taxon>Dothideomycetes incertae sedis</taxon>
        <taxon>Coniosporium</taxon>
    </lineage>
</organism>
<reference evidence="1" key="1">
    <citation type="submission" date="2024-09" db="EMBL/GenBank/DDBJ databases">
        <title>Black Yeasts Isolated from many extreme environments.</title>
        <authorList>
            <person name="Coleine C."/>
            <person name="Stajich J.E."/>
            <person name="Selbmann L."/>
        </authorList>
    </citation>
    <scope>NUCLEOTIDE SEQUENCE</scope>
    <source>
        <strain evidence="1">CCFEE 5737</strain>
    </source>
</reference>
<comment type="caution">
    <text evidence="1">The sequence shown here is derived from an EMBL/GenBank/DDBJ whole genome shotgun (WGS) entry which is preliminary data.</text>
</comment>